<name>A0ABR9EC15_9GAMM</name>
<dbReference type="EMBL" id="AQGV01000012">
    <property type="protein sequence ID" value="MBE0368297.1"/>
    <property type="molecule type" value="Genomic_DNA"/>
</dbReference>
<evidence type="ECO:0000313" key="1">
    <source>
        <dbReference type="EMBL" id="MBE0368297.1"/>
    </source>
</evidence>
<protein>
    <submittedName>
        <fullName evidence="1">Uncharacterized protein</fullName>
    </submittedName>
</protein>
<accession>A0ABR9EC15</accession>
<proteinExistence type="predicted"/>
<organism evidence="1 2">
    <name type="scientific">Pseudoalteromonas aurantia 208</name>
    <dbReference type="NCBI Taxonomy" id="1314867"/>
    <lineage>
        <taxon>Bacteria</taxon>
        <taxon>Pseudomonadati</taxon>
        <taxon>Pseudomonadota</taxon>
        <taxon>Gammaproteobacteria</taxon>
        <taxon>Alteromonadales</taxon>
        <taxon>Pseudoalteromonadaceae</taxon>
        <taxon>Pseudoalteromonas</taxon>
    </lineage>
</organism>
<sequence>MLNQHVMARPKKALSKKLQAISTMCAISCEMHMPLSGYAFEKYFEPENFKESKRTGKTYRSDKYDRFIKNGVSPTGKSLSRIKEKCPHAYQHYCSPFWLAIEEKQRTQNQWQEFYLQLDESVKSLVFEFLWHGKILDGRVKQENMPLIKLIRIGNDHAIAALIGLLLQQCNQDACAFEYIETQLYNVIFNFLSYFFPYNIQLTIYAYLYNQILNKPQERIRESPWPDNLEDVAYMLQIENKNLLLAEDLGLVWSCEQGREFYFWKMMGDRREIVKEMSLAHRHGQWKLTDHPKGLKWLIKKLNTTRPKSEKLSTEYVYRYG</sequence>
<keyword evidence="2" id="KW-1185">Reference proteome</keyword>
<comment type="caution">
    <text evidence="1">The sequence shown here is derived from an EMBL/GenBank/DDBJ whole genome shotgun (WGS) entry which is preliminary data.</text>
</comment>
<dbReference type="Proteomes" id="UP000615755">
    <property type="component" value="Unassembled WGS sequence"/>
</dbReference>
<reference evidence="1 2" key="1">
    <citation type="submission" date="2015-03" db="EMBL/GenBank/DDBJ databases">
        <title>Genome sequence of Pseudoalteromonas aurantia.</title>
        <authorList>
            <person name="Xie B.-B."/>
            <person name="Rong J.-C."/>
            <person name="Qin Q.-L."/>
            <person name="Zhang Y.-Z."/>
        </authorList>
    </citation>
    <scope>NUCLEOTIDE SEQUENCE [LARGE SCALE GENOMIC DNA]</scope>
    <source>
        <strain evidence="1 2">208</strain>
    </source>
</reference>
<evidence type="ECO:0000313" key="2">
    <source>
        <dbReference type="Proteomes" id="UP000615755"/>
    </source>
</evidence>
<gene>
    <name evidence="1" type="ORF">PAUR_a1868</name>
</gene>
<dbReference type="RefSeq" id="WP_192507594.1">
    <property type="nucleotide sequence ID" value="NZ_AQGV01000012.1"/>
</dbReference>